<dbReference type="STRING" id="1257118.L8GIH5"/>
<dbReference type="OMA" id="ATHSCID"/>
<feature type="binding site" evidence="7">
    <location>
        <position position="232"/>
    </location>
    <ligand>
        <name>Zn(2+)</name>
        <dbReference type="ChEBI" id="CHEBI:29105"/>
    </ligand>
</feature>
<evidence type="ECO:0000256" key="7">
    <source>
        <dbReference type="PROSITE-ProRule" id="PRU00236"/>
    </source>
</evidence>
<dbReference type="PANTHER" id="PTHR11085">
    <property type="entry name" value="NAD-DEPENDENT PROTEIN DEACYLASE SIRTUIN-5, MITOCHONDRIAL-RELATED"/>
    <property type="match status" value="1"/>
</dbReference>
<dbReference type="SUPFAM" id="SSF52467">
    <property type="entry name" value="DHS-like NAD/FAD-binding domain"/>
    <property type="match status" value="1"/>
</dbReference>
<dbReference type="InterPro" id="IPR026591">
    <property type="entry name" value="Sirtuin_cat_small_dom_sf"/>
</dbReference>
<dbReference type="InterPro" id="IPR050134">
    <property type="entry name" value="NAD-dep_sirtuin_deacylases"/>
</dbReference>
<dbReference type="InterPro" id="IPR003000">
    <property type="entry name" value="Sirtuin"/>
</dbReference>
<keyword evidence="6" id="KW-0520">NAD</keyword>
<evidence type="ECO:0000256" key="4">
    <source>
        <dbReference type="ARBA" id="ARBA00022723"/>
    </source>
</evidence>
<dbReference type="Pfam" id="PF02146">
    <property type="entry name" value="SIR2"/>
    <property type="match status" value="1"/>
</dbReference>
<keyword evidence="5 7" id="KW-0862">Zinc</keyword>
<feature type="binding site" evidence="7">
    <location>
        <position position="229"/>
    </location>
    <ligand>
        <name>Zn(2+)</name>
        <dbReference type="ChEBI" id="CHEBI:29105"/>
    </ligand>
</feature>
<comment type="cofactor">
    <cofactor evidence="1">
        <name>Zn(2+)</name>
        <dbReference type="ChEBI" id="CHEBI:29105"/>
    </cofactor>
</comment>
<dbReference type="InterPro" id="IPR029035">
    <property type="entry name" value="DHS-like_NAD/FAD-binding_dom"/>
</dbReference>
<organism evidence="10 11">
    <name type="scientific">Acanthamoeba castellanii (strain ATCC 30010 / Neff)</name>
    <dbReference type="NCBI Taxonomy" id="1257118"/>
    <lineage>
        <taxon>Eukaryota</taxon>
        <taxon>Amoebozoa</taxon>
        <taxon>Discosea</taxon>
        <taxon>Longamoebia</taxon>
        <taxon>Centramoebida</taxon>
        <taxon>Acanthamoebidae</taxon>
        <taxon>Acanthamoeba</taxon>
    </lineage>
</organism>
<name>L8GIH5_ACACF</name>
<dbReference type="GO" id="GO:0005634">
    <property type="term" value="C:nucleus"/>
    <property type="evidence" value="ECO:0007669"/>
    <property type="project" value="TreeGrafter"/>
</dbReference>
<evidence type="ECO:0000256" key="2">
    <source>
        <dbReference type="ARBA" id="ARBA00006988"/>
    </source>
</evidence>
<proteinExistence type="inferred from homology"/>
<feature type="binding site" evidence="7">
    <location>
        <position position="256"/>
    </location>
    <ligand>
        <name>Zn(2+)</name>
        <dbReference type="ChEBI" id="CHEBI:29105"/>
    </ligand>
</feature>
<evidence type="ECO:0000256" key="5">
    <source>
        <dbReference type="ARBA" id="ARBA00022833"/>
    </source>
</evidence>
<evidence type="ECO:0000256" key="3">
    <source>
        <dbReference type="ARBA" id="ARBA00022679"/>
    </source>
</evidence>
<keyword evidence="3" id="KW-0808">Transferase</keyword>
<dbReference type="PANTHER" id="PTHR11085:SF6">
    <property type="entry name" value="NAD-DEPENDENT PROTEIN DEACETYLASE SIRTUIN-2"/>
    <property type="match status" value="1"/>
</dbReference>
<dbReference type="Gene3D" id="3.40.50.1220">
    <property type="entry name" value="TPP-binding domain"/>
    <property type="match status" value="1"/>
</dbReference>
<feature type="region of interest" description="Disordered" evidence="8">
    <location>
        <begin position="25"/>
        <end position="51"/>
    </location>
</feature>
<dbReference type="GO" id="GO:0070403">
    <property type="term" value="F:NAD+ binding"/>
    <property type="evidence" value="ECO:0007669"/>
    <property type="project" value="InterPro"/>
</dbReference>
<dbReference type="RefSeq" id="XP_004334566.1">
    <property type="nucleotide sequence ID" value="XM_004334518.1"/>
</dbReference>
<evidence type="ECO:0000256" key="6">
    <source>
        <dbReference type="ARBA" id="ARBA00023027"/>
    </source>
</evidence>
<evidence type="ECO:0000313" key="10">
    <source>
        <dbReference type="EMBL" id="ELR12553.1"/>
    </source>
</evidence>
<feature type="compositionally biased region" description="Basic and acidic residues" evidence="8">
    <location>
        <begin position="42"/>
        <end position="51"/>
    </location>
</feature>
<comment type="similarity">
    <text evidence="2">Belongs to the sirtuin family.</text>
</comment>
<evidence type="ECO:0000259" key="9">
    <source>
        <dbReference type="PROSITE" id="PS50305"/>
    </source>
</evidence>
<dbReference type="OrthoDB" id="420264at2759"/>
<keyword evidence="4 7" id="KW-0479">Metal-binding</keyword>
<dbReference type="CDD" id="cd01408">
    <property type="entry name" value="SIRT1"/>
    <property type="match status" value="1"/>
</dbReference>
<evidence type="ECO:0000256" key="8">
    <source>
        <dbReference type="SAM" id="MobiDB-lite"/>
    </source>
</evidence>
<protein>
    <submittedName>
        <fullName evidence="10">Sitruin, putative</fullName>
    </submittedName>
</protein>
<dbReference type="Gene3D" id="3.30.1600.10">
    <property type="entry name" value="SIR2/SIRT2 'Small Domain"/>
    <property type="match status" value="1"/>
</dbReference>
<dbReference type="AlphaFoldDB" id="L8GIH5"/>
<dbReference type="KEGG" id="acan:ACA1_329490"/>
<feature type="active site" description="Proton acceptor" evidence="7">
    <location>
        <position position="221"/>
    </location>
</feature>
<dbReference type="GeneID" id="14913080"/>
<feature type="binding site" evidence="7">
    <location>
        <position position="253"/>
    </location>
    <ligand>
        <name>Zn(2+)</name>
        <dbReference type="ChEBI" id="CHEBI:29105"/>
    </ligand>
</feature>
<accession>L8GIH5</accession>
<evidence type="ECO:0000313" key="11">
    <source>
        <dbReference type="Proteomes" id="UP000011083"/>
    </source>
</evidence>
<dbReference type="Proteomes" id="UP000011083">
    <property type="component" value="Unassembled WGS sequence"/>
</dbReference>
<feature type="domain" description="Deacetylase sirtuin-type" evidence="9">
    <location>
        <begin position="91"/>
        <end position="367"/>
    </location>
</feature>
<dbReference type="VEuPathDB" id="AmoebaDB:ACA1_329490"/>
<dbReference type="GO" id="GO:0017136">
    <property type="term" value="F:histone deacetylase activity, NAD-dependent"/>
    <property type="evidence" value="ECO:0007669"/>
    <property type="project" value="TreeGrafter"/>
</dbReference>
<reference evidence="10 11" key="1">
    <citation type="journal article" date="2013" name="Genome Biol.">
        <title>Genome of Acanthamoeba castellanii highlights extensive lateral gene transfer and early evolution of tyrosine kinase signaling.</title>
        <authorList>
            <person name="Clarke M."/>
            <person name="Lohan A.J."/>
            <person name="Liu B."/>
            <person name="Lagkouvardos I."/>
            <person name="Roy S."/>
            <person name="Zafar N."/>
            <person name="Bertelli C."/>
            <person name="Schilde C."/>
            <person name="Kianianmomeni A."/>
            <person name="Burglin T.R."/>
            <person name="Frech C."/>
            <person name="Turcotte B."/>
            <person name="Kopec K.O."/>
            <person name="Synnott J.M."/>
            <person name="Choo C."/>
            <person name="Paponov I."/>
            <person name="Finkler A."/>
            <person name="Soon Heng Tan C."/>
            <person name="Hutchins A.P."/>
            <person name="Weinmeier T."/>
            <person name="Rattei T."/>
            <person name="Chu J.S."/>
            <person name="Gimenez G."/>
            <person name="Irimia M."/>
            <person name="Rigden D.J."/>
            <person name="Fitzpatrick D.A."/>
            <person name="Lorenzo-Morales J."/>
            <person name="Bateman A."/>
            <person name="Chiu C.H."/>
            <person name="Tang P."/>
            <person name="Hegemann P."/>
            <person name="Fromm H."/>
            <person name="Raoult D."/>
            <person name="Greub G."/>
            <person name="Miranda-Saavedra D."/>
            <person name="Chen N."/>
            <person name="Nash P."/>
            <person name="Ginger M.L."/>
            <person name="Horn M."/>
            <person name="Schaap P."/>
            <person name="Caler L."/>
            <person name="Loftus B."/>
        </authorList>
    </citation>
    <scope>NUCLEOTIDE SEQUENCE [LARGE SCALE GENOMIC DNA]</scope>
    <source>
        <strain evidence="10 11">Neff</strain>
    </source>
</reference>
<keyword evidence="11" id="KW-1185">Reference proteome</keyword>
<dbReference type="PROSITE" id="PS50305">
    <property type="entry name" value="SIRTUIN"/>
    <property type="match status" value="1"/>
</dbReference>
<gene>
    <name evidence="10" type="ORF">ACA1_329490</name>
</gene>
<dbReference type="EMBL" id="KB008108">
    <property type="protein sequence ID" value="ELR12553.1"/>
    <property type="molecule type" value="Genomic_DNA"/>
</dbReference>
<evidence type="ECO:0000256" key="1">
    <source>
        <dbReference type="ARBA" id="ARBA00001947"/>
    </source>
</evidence>
<sequence length="384" mass="42650">MGVAACGKECMGQCITPVPLRFQSLSSRRKRKTDEDDDEAEEKPKPIDELRHSKIKEHAKREAHLLKRIKRISATPADFPDLVQRPINPLAGLRSLSLAGVVHLIQKGKCANIIVMCGAGISVSAGIPDFRTPGTGLYYNLQRFNLPTPASIFDIDYFVENPEPFYTLAKELYPGSYKPTVVHHFIRLLADKGLLLRNYTQNIDGLERIAGVPVEKVVEAHGSFFGAHCIKCEKVHDPAEIRDVLTTDGSPICDECDGFVKPDVVFFGEPLPPRFHTLAERDFEKCDLLVVLGTSLQVQPFSKLIDKVPSTVPRLLINRQEVGKKHDDTDGKKGGFRFRECDNARDIEFLGDCDMGIGILAELLGWKEELAALASVPPVDPFHS</sequence>
<dbReference type="InterPro" id="IPR026590">
    <property type="entry name" value="Ssirtuin_cat_dom"/>
</dbReference>
<dbReference type="GO" id="GO:0046872">
    <property type="term" value="F:metal ion binding"/>
    <property type="evidence" value="ECO:0007669"/>
    <property type="project" value="UniProtKB-KW"/>
</dbReference>